<proteinExistence type="predicted"/>
<dbReference type="AlphaFoldDB" id="A0A225WP31"/>
<feature type="compositionally biased region" description="Basic residues" evidence="1">
    <location>
        <begin position="113"/>
        <end position="122"/>
    </location>
</feature>
<protein>
    <recommendedName>
        <fullName evidence="4">Eukaryotic/viral aspartic protease</fullName>
    </recommendedName>
</protein>
<dbReference type="OrthoDB" id="129427at2759"/>
<evidence type="ECO:0000313" key="2">
    <source>
        <dbReference type="EMBL" id="OWZ19433.1"/>
    </source>
</evidence>
<dbReference type="Proteomes" id="UP000198211">
    <property type="component" value="Unassembled WGS sequence"/>
</dbReference>
<dbReference type="EMBL" id="NBNE01000444">
    <property type="protein sequence ID" value="OWZ19433.1"/>
    <property type="molecule type" value="Genomic_DNA"/>
</dbReference>
<gene>
    <name evidence="2" type="ORF">PHMEG_0006329</name>
</gene>
<feature type="compositionally biased region" description="Basic and acidic residues" evidence="1">
    <location>
        <begin position="82"/>
        <end position="94"/>
    </location>
</feature>
<feature type="compositionally biased region" description="Acidic residues" evidence="1">
    <location>
        <begin position="41"/>
        <end position="50"/>
    </location>
</feature>
<evidence type="ECO:0000313" key="3">
    <source>
        <dbReference type="Proteomes" id="UP000198211"/>
    </source>
</evidence>
<feature type="compositionally biased region" description="Polar residues" evidence="1">
    <location>
        <begin position="297"/>
        <end position="313"/>
    </location>
</feature>
<comment type="caution">
    <text evidence="2">The sequence shown here is derived from an EMBL/GenBank/DDBJ whole genome shotgun (WGS) entry which is preliminary data.</text>
</comment>
<feature type="region of interest" description="Disordered" evidence="1">
    <location>
        <begin position="281"/>
        <end position="313"/>
    </location>
</feature>
<keyword evidence="3" id="KW-1185">Reference proteome</keyword>
<accession>A0A225WP31</accession>
<feature type="region of interest" description="Disordered" evidence="1">
    <location>
        <begin position="22"/>
        <end position="139"/>
    </location>
</feature>
<reference evidence="3" key="1">
    <citation type="submission" date="2017-03" db="EMBL/GenBank/DDBJ databases">
        <title>Phytopthora megakarya and P. palmivora, two closely related causual agents of cacao black pod achieved similar genome size and gene model numbers by different mechanisms.</title>
        <authorList>
            <person name="Ali S."/>
            <person name="Shao J."/>
            <person name="Larry D.J."/>
            <person name="Kronmiller B."/>
            <person name="Shen D."/>
            <person name="Strem M.D."/>
            <person name="Melnick R.L."/>
            <person name="Guiltinan M.J."/>
            <person name="Tyler B.M."/>
            <person name="Meinhardt L.W."/>
            <person name="Bailey B.A."/>
        </authorList>
    </citation>
    <scope>NUCLEOTIDE SEQUENCE [LARGE SCALE GENOMIC DNA]</scope>
    <source>
        <strain evidence="3">zdho120</strain>
    </source>
</reference>
<name>A0A225WP31_9STRA</name>
<sequence length="333" mass="36932">MVPMPGSSGDSGFHCEFHEEVQVKTEQGNEMSAWRYSVYGNEDDLDPNPDLDEKPHPPQVSDMEIPADPDSRQDPLTKPIKVKAEPHSFIDPDKPTLYIPKDPQVFGSEVGKPRSKASWKKMKAPEYEDDGDQDGSGSGWSVEDLKYLYHRKELRDFVRQDPVMKILKLKRTAEPKNPVTAPAIVTNNLDAVTILIRLLKEAGMTPGSFETDDLFDLDLTLKILVGKVPQIADPVASPQIDAVDNLTVSSHYASTAEDRSDTSSEPRRMSLRPLGAAMMEARSKIRRPSPARYGSQPKGSTPTDQATISSGSDRSAGTLQKFFYVAIDWFLAE</sequence>
<evidence type="ECO:0008006" key="4">
    <source>
        <dbReference type="Google" id="ProtNLM"/>
    </source>
</evidence>
<evidence type="ECO:0000256" key="1">
    <source>
        <dbReference type="SAM" id="MobiDB-lite"/>
    </source>
</evidence>
<organism evidence="2 3">
    <name type="scientific">Phytophthora megakarya</name>
    <dbReference type="NCBI Taxonomy" id="4795"/>
    <lineage>
        <taxon>Eukaryota</taxon>
        <taxon>Sar</taxon>
        <taxon>Stramenopiles</taxon>
        <taxon>Oomycota</taxon>
        <taxon>Peronosporomycetes</taxon>
        <taxon>Peronosporales</taxon>
        <taxon>Peronosporaceae</taxon>
        <taxon>Phytophthora</taxon>
    </lineage>
</organism>